<organism evidence="2 4">
    <name type="scientific">Prorocentrum cordatum</name>
    <dbReference type="NCBI Taxonomy" id="2364126"/>
    <lineage>
        <taxon>Eukaryota</taxon>
        <taxon>Sar</taxon>
        <taxon>Alveolata</taxon>
        <taxon>Dinophyceae</taxon>
        <taxon>Prorocentrales</taxon>
        <taxon>Prorocentraceae</taxon>
        <taxon>Prorocentrum</taxon>
    </lineage>
</organism>
<dbReference type="EMBL" id="CAUYUJ010014650">
    <property type="protein sequence ID" value="CAK0844269.1"/>
    <property type="molecule type" value="Genomic_DNA"/>
</dbReference>
<proteinExistence type="predicted"/>
<protein>
    <submittedName>
        <fullName evidence="2">Uncharacterized protein</fullName>
    </submittedName>
</protein>
<evidence type="ECO:0000256" key="1">
    <source>
        <dbReference type="SAM" id="MobiDB-lite"/>
    </source>
</evidence>
<evidence type="ECO:0000313" key="3">
    <source>
        <dbReference type="EMBL" id="CAK0901745.1"/>
    </source>
</evidence>
<evidence type="ECO:0000313" key="2">
    <source>
        <dbReference type="EMBL" id="CAK0844269.1"/>
    </source>
</evidence>
<evidence type="ECO:0000313" key="4">
    <source>
        <dbReference type="Proteomes" id="UP001189429"/>
    </source>
</evidence>
<accession>A0ABN9TEU6</accession>
<keyword evidence="4" id="KW-1185">Reference proteome</keyword>
<name>A0ABN9TEU6_9DINO</name>
<reference evidence="2" key="1">
    <citation type="submission" date="2023-10" db="EMBL/GenBank/DDBJ databases">
        <authorList>
            <person name="Chen Y."/>
            <person name="Shah S."/>
            <person name="Dougan E. K."/>
            <person name="Thang M."/>
            <person name="Chan C."/>
        </authorList>
    </citation>
    <scope>NUCLEOTIDE SEQUENCE [LARGE SCALE GENOMIC DNA]</scope>
</reference>
<gene>
    <name evidence="2" type="ORF">PCOR1329_LOCUS38409</name>
    <name evidence="3" type="ORF">PCOR1329_LOCUS78602</name>
</gene>
<comment type="caution">
    <text evidence="2">The sequence shown here is derived from an EMBL/GenBank/DDBJ whole genome shotgun (WGS) entry which is preliminary data.</text>
</comment>
<sequence>MDDAQEHCASHHAAPHTATLQVDVHAPARQQLATDRCTKPRSRPQPCALRQGAFWRLPTTKRKTGEGGGEETEEQGKPHGRRRGYALKTSYTWSTQASRQAAQQTAALRDEVMSRIVIAVSASLRMRWNQRCAGTWY</sequence>
<dbReference type="EMBL" id="CAUYUJ010020973">
    <property type="protein sequence ID" value="CAK0901745.1"/>
    <property type="molecule type" value="Genomic_DNA"/>
</dbReference>
<dbReference type="Proteomes" id="UP001189429">
    <property type="component" value="Unassembled WGS sequence"/>
</dbReference>
<feature type="region of interest" description="Disordered" evidence="1">
    <location>
        <begin position="1"/>
        <end position="83"/>
    </location>
</feature>